<organism evidence="2 3">
    <name type="scientific">Malus baccata</name>
    <name type="common">Siberian crab apple</name>
    <name type="synonym">Pyrus baccata</name>
    <dbReference type="NCBI Taxonomy" id="106549"/>
    <lineage>
        <taxon>Eukaryota</taxon>
        <taxon>Viridiplantae</taxon>
        <taxon>Streptophyta</taxon>
        <taxon>Embryophyta</taxon>
        <taxon>Tracheophyta</taxon>
        <taxon>Spermatophyta</taxon>
        <taxon>Magnoliopsida</taxon>
        <taxon>eudicotyledons</taxon>
        <taxon>Gunneridae</taxon>
        <taxon>Pentapetalae</taxon>
        <taxon>rosids</taxon>
        <taxon>fabids</taxon>
        <taxon>Rosales</taxon>
        <taxon>Rosaceae</taxon>
        <taxon>Amygdaloideae</taxon>
        <taxon>Maleae</taxon>
        <taxon>Malus</taxon>
    </lineage>
</organism>
<reference evidence="2 3" key="1">
    <citation type="journal article" date="2019" name="G3 (Bethesda)">
        <title>Sequencing of a Wild Apple (Malus baccata) Genome Unravels the Differences Between Cultivated and Wild Apple Species Regarding Disease Resistance and Cold Tolerance.</title>
        <authorList>
            <person name="Chen X."/>
        </authorList>
    </citation>
    <scope>NUCLEOTIDE SEQUENCE [LARGE SCALE GENOMIC DNA]</scope>
    <source>
        <strain evidence="3">cv. Shandingzi</strain>
        <tissue evidence="2">Leaves</tissue>
    </source>
</reference>
<evidence type="ECO:0000256" key="1">
    <source>
        <dbReference type="SAM" id="SignalP"/>
    </source>
</evidence>
<accession>A0A540KIF3</accession>
<name>A0A540KIF3_MALBA</name>
<dbReference type="AlphaFoldDB" id="A0A540KIF3"/>
<proteinExistence type="predicted"/>
<dbReference type="EMBL" id="VIEB01001249">
    <property type="protein sequence ID" value="TQD73792.1"/>
    <property type="molecule type" value="Genomic_DNA"/>
</dbReference>
<feature type="chain" id="PRO_5022046083" evidence="1">
    <location>
        <begin position="25"/>
        <end position="71"/>
    </location>
</feature>
<gene>
    <name evidence="2" type="ORF">C1H46_040669</name>
</gene>
<feature type="signal peptide" evidence="1">
    <location>
        <begin position="1"/>
        <end position="24"/>
    </location>
</feature>
<evidence type="ECO:0000313" key="2">
    <source>
        <dbReference type="EMBL" id="TQD73792.1"/>
    </source>
</evidence>
<dbReference type="Proteomes" id="UP000315295">
    <property type="component" value="Unassembled WGS sequence"/>
</dbReference>
<keyword evidence="3" id="KW-1185">Reference proteome</keyword>
<protein>
    <submittedName>
        <fullName evidence="2">Uncharacterized protein</fullName>
    </submittedName>
</protein>
<keyword evidence="1" id="KW-0732">Signal</keyword>
<comment type="caution">
    <text evidence="2">The sequence shown here is derived from an EMBL/GenBank/DDBJ whole genome shotgun (WGS) entry which is preliminary data.</text>
</comment>
<sequence length="71" mass="7803">MMGFLLSRIFVFLTLTLVGSHAAALPLPAPTLLELRPPKHTNAEISHPIRKLPGLGVNMKPLPLPRVNFLQ</sequence>
<evidence type="ECO:0000313" key="3">
    <source>
        <dbReference type="Proteomes" id="UP000315295"/>
    </source>
</evidence>